<accession>A0A220S2J7</accession>
<name>A0A220S2J7_9NEIS</name>
<organism evidence="1 2">
    <name type="scientific">Neisseria chenwenguii</name>
    <dbReference type="NCBI Taxonomy" id="1853278"/>
    <lineage>
        <taxon>Bacteria</taxon>
        <taxon>Pseudomonadati</taxon>
        <taxon>Pseudomonadota</taxon>
        <taxon>Betaproteobacteria</taxon>
        <taxon>Neisseriales</taxon>
        <taxon>Neisseriaceae</taxon>
        <taxon>Neisseria</taxon>
    </lineage>
</organism>
<dbReference type="KEGG" id="nei:BG910_07505"/>
<dbReference type="EMBL" id="CP022278">
    <property type="protein sequence ID" value="ASK27606.1"/>
    <property type="molecule type" value="Genomic_DNA"/>
</dbReference>
<evidence type="ECO:0000313" key="1">
    <source>
        <dbReference type="EMBL" id="ASK27606.1"/>
    </source>
</evidence>
<reference evidence="1 2" key="1">
    <citation type="submission" date="2017-06" db="EMBL/GenBank/DDBJ databases">
        <title>Neisseria chenwenguii sp. nov., isolated from the intestinal contents of Tibetan Plateau Pika in Yushu, Qinghai Province, China.</title>
        <authorList>
            <person name="Zhang G."/>
        </authorList>
    </citation>
    <scope>NUCLEOTIDE SEQUENCE [LARGE SCALE GENOMIC DNA]</scope>
    <source>
        <strain evidence="1 2">10023</strain>
    </source>
</reference>
<sequence length="280" mass="32592">MYYPEGRWENPGIFQKTSELLFYPWNMGQLFYYDFACAALLLAPPLLGYRPSRDVKRYALLLGSLAIWYALPHIGFQTAYIYQRFGLFVPVFWYLVWQPQEAAGRRYDMKQVAVTAFVCAVAALMFKVYSNNVLFDSSETVKDFDEVVATMPSEKRILGLGEPFMWGDGKLTSFAEYLHFAQWYQVKKRGWADYSFASAHAMPVRLKLKKMYPGYGYNRLVDEKNLTEILDCSIYSYLLVRTQKTPGELQRLLDRNPRCNSVRLNKQAGQWLLFENPAVQ</sequence>
<protein>
    <submittedName>
        <fullName evidence="1">Uncharacterized protein</fullName>
    </submittedName>
</protein>
<evidence type="ECO:0000313" key="2">
    <source>
        <dbReference type="Proteomes" id="UP000198238"/>
    </source>
</evidence>
<gene>
    <name evidence="1" type="ORF">BG910_07505</name>
</gene>
<keyword evidence="2" id="KW-1185">Reference proteome</keyword>
<dbReference type="Proteomes" id="UP000198238">
    <property type="component" value="Chromosome"/>
</dbReference>
<proteinExistence type="predicted"/>
<dbReference type="AlphaFoldDB" id="A0A220S2J7"/>